<accession>A0A2M7SA80</accession>
<dbReference type="Gene3D" id="3.30.310.50">
    <property type="entry name" value="Alpha-D-phosphohexomutase, C-terminal domain"/>
    <property type="match status" value="1"/>
</dbReference>
<keyword evidence="3" id="KW-0597">Phosphoprotein</keyword>
<dbReference type="InterPro" id="IPR005843">
    <property type="entry name" value="A-D-PHexomutase_C"/>
</dbReference>
<feature type="domain" description="Alpha-D-phosphohexomutase C-terminal" evidence="8">
    <location>
        <begin position="436"/>
        <end position="472"/>
    </location>
</feature>
<dbReference type="PANTHER" id="PTHR45745:SF1">
    <property type="entry name" value="PHOSPHOGLUCOMUTASE 2B-RELATED"/>
    <property type="match status" value="1"/>
</dbReference>
<dbReference type="InterPro" id="IPR005844">
    <property type="entry name" value="A-D-PHexomutase_a/b/a-I"/>
</dbReference>
<sequence length="488" mass="53784">MNEKKGGIKFGTDGWRGVIAGDFTFENVRTVSQATADYLLSRGAGGVKGKQRVVVGYDTRFLSEDFALAAAGVVAGNGLKVILSRSFIPSPALAWSVVNMKANLGIMITASHNPPEYNGFKIKAESGSPADSRITGEIEKYLRKNRPKDSGGVTTKDLMPGYLEKLRDLVDINLIKRRRLRIVHDPMFGAGRALLSRTAGSARCRIFSIHDRPDPSFGGLRPEPIGKYLGGLAREVRKRRADIGVATDGDADRIGVVDNNGRYLTPNQVFPLILLYLAEEKKLKGKVVQTISLGYLGERIADFFGLPFQEVPVGFKYVAASMMAEDVLAGGEESGGFGHRNYIPERDGTLNSLILLEMLAVKRRKLSLICKDLQQRFGRSYYDRVDLALENAGAKKEGFKKELTEAIAKRIPGKIAGMKVREVRTYDGVKLILGSRGITGGEAWLLLRPSGTEPLVRVYAEADREYKMKKLLDTGKKIVHDCFRKDKK</sequence>
<evidence type="ECO:0000256" key="1">
    <source>
        <dbReference type="ARBA" id="ARBA00001946"/>
    </source>
</evidence>
<dbReference type="InterPro" id="IPR005845">
    <property type="entry name" value="A-D-PHexomutase_a/b/a-II"/>
</dbReference>
<dbReference type="InterPro" id="IPR036900">
    <property type="entry name" value="A-D-PHexomutase_C_sf"/>
</dbReference>
<dbReference type="PROSITE" id="PS00710">
    <property type="entry name" value="PGM_PMM"/>
    <property type="match status" value="1"/>
</dbReference>
<dbReference type="PRINTS" id="PR00509">
    <property type="entry name" value="PGMPMM"/>
</dbReference>
<feature type="domain" description="Alpha-D-phosphohexomutase alpha/beta/alpha" evidence="10">
    <location>
        <begin position="162"/>
        <end position="261"/>
    </location>
</feature>
<evidence type="ECO:0000256" key="3">
    <source>
        <dbReference type="ARBA" id="ARBA00022553"/>
    </source>
</evidence>
<dbReference type="GO" id="GO:0006166">
    <property type="term" value="P:purine ribonucleoside salvage"/>
    <property type="evidence" value="ECO:0007669"/>
    <property type="project" value="TreeGrafter"/>
</dbReference>
<evidence type="ECO:0000256" key="2">
    <source>
        <dbReference type="ARBA" id="ARBA00010231"/>
    </source>
</evidence>
<evidence type="ECO:0000256" key="7">
    <source>
        <dbReference type="RuleBase" id="RU004326"/>
    </source>
</evidence>
<dbReference type="SUPFAM" id="SSF55957">
    <property type="entry name" value="Phosphoglucomutase, C-terminal domain"/>
    <property type="match status" value="1"/>
</dbReference>
<feature type="domain" description="Alpha-D-phosphohexomutase alpha/beta/alpha" evidence="11">
    <location>
        <begin position="266"/>
        <end position="376"/>
    </location>
</feature>
<dbReference type="Pfam" id="PF02878">
    <property type="entry name" value="PGM_PMM_I"/>
    <property type="match status" value="1"/>
</dbReference>
<dbReference type="InterPro" id="IPR005846">
    <property type="entry name" value="A-D-PHexomutase_a/b/a-III"/>
</dbReference>
<dbReference type="SUPFAM" id="SSF53738">
    <property type="entry name" value="Phosphoglucomutase, first 3 domains"/>
    <property type="match status" value="2"/>
</dbReference>
<gene>
    <name evidence="12" type="ORF">COY52_07035</name>
</gene>
<dbReference type="EMBL" id="PFMR01000187">
    <property type="protein sequence ID" value="PIZ16435.1"/>
    <property type="molecule type" value="Genomic_DNA"/>
</dbReference>
<evidence type="ECO:0000313" key="12">
    <source>
        <dbReference type="EMBL" id="PIZ16435.1"/>
    </source>
</evidence>
<dbReference type="PANTHER" id="PTHR45745">
    <property type="entry name" value="PHOSPHOMANNOMUTASE 45A"/>
    <property type="match status" value="1"/>
</dbReference>
<keyword evidence="5 7" id="KW-0460">Magnesium</keyword>
<evidence type="ECO:0000256" key="5">
    <source>
        <dbReference type="ARBA" id="ARBA00022842"/>
    </source>
</evidence>
<dbReference type="GO" id="GO:0005975">
    <property type="term" value="P:carbohydrate metabolic process"/>
    <property type="evidence" value="ECO:0007669"/>
    <property type="project" value="InterPro"/>
</dbReference>
<evidence type="ECO:0000259" key="8">
    <source>
        <dbReference type="Pfam" id="PF00408"/>
    </source>
</evidence>
<dbReference type="GO" id="GO:0008973">
    <property type="term" value="F:phosphopentomutase activity"/>
    <property type="evidence" value="ECO:0007669"/>
    <property type="project" value="TreeGrafter"/>
</dbReference>
<dbReference type="GO" id="GO:0000287">
    <property type="term" value="F:magnesium ion binding"/>
    <property type="evidence" value="ECO:0007669"/>
    <property type="project" value="InterPro"/>
</dbReference>
<name>A0A2M7SA80_9BACT</name>
<dbReference type="InterPro" id="IPR005841">
    <property type="entry name" value="Alpha-D-phosphohexomutase_SF"/>
</dbReference>
<dbReference type="Proteomes" id="UP000229307">
    <property type="component" value="Unassembled WGS sequence"/>
</dbReference>
<evidence type="ECO:0008006" key="14">
    <source>
        <dbReference type="Google" id="ProtNLM"/>
    </source>
</evidence>
<organism evidence="12 13">
    <name type="scientific">Candidatus Desantisbacteria bacterium CG_4_10_14_0_8_um_filter_48_22</name>
    <dbReference type="NCBI Taxonomy" id="1974543"/>
    <lineage>
        <taxon>Bacteria</taxon>
        <taxon>Candidatus Desantisiibacteriota</taxon>
    </lineage>
</organism>
<dbReference type="Pfam" id="PF02879">
    <property type="entry name" value="PGM_PMM_II"/>
    <property type="match status" value="1"/>
</dbReference>
<keyword evidence="6" id="KW-0413">Isomerase</keyword>
<comment type="caution">
    <text evidence="12">The sequence shown here is derived from an EMBL/GenBank/DDBJ whole genome shotgun (WGS) entry which is preliminary data.</text>
</comment>
<dbReference type="CDD" id="cd05800">
    <property type="entry name" value="PGM_like2"/>
    <property type="match status" value="1"/>
</dbReference>
<evidence type="ECO:0000259" key="9">
    <source>
        <dbReference type="Pfam" id="PF02878"/>
    </source>
</evidence>
<comment type="cofactor">
    <cofactor evidence="1">
        <name>Mg(2+)</name>
        <dbReference type="ChEBI" id="CHEBI:18420"/>
    </cofactor>
</comment>
<evidence type="ECO:0000259" key="10">
    <source>
        <dbReference type="Pfam" id="PF02879"/>
    </source>
</evidence>
<evidence type="ECO:0000256" key="6">
    <source>
        <dbReference type="ARBA" id="ARBA00023235"/>
    </source>
</evidence>
<keyword evidence="4 7" id="KW-0479">Metal-binding</keyword>
<dbReference type="Gene3D" id="3.40.120.10">
    <property type="entry name" value="Alpha-D-Glucose-1,6-Bisphosphate, subunit A, domain 3"/>
    <property type="match status" value="3"/>
</dbReference>
<evidence type="ECO:0000256" key="4">
    <source>
        <dbReference type="ARBA" id="ARBA00022723"/>
    </source>
</evidence>
<dbReference type="InterPro" id="IPR016055">
    <property type="entry name" value="A-D-PHexomutase_a/b/a-I/II/III"/>
</dbReference>
<reference evidence="13" key="1">
    <citation type="submission" date="2017-09" db="EMBL/GenBank/DDBJ databases">
        <title>Depth-based differentiation of microbial function through sediment-hosted aquifers and enrichment of novel symbionts in the deep terrestrial subsurface.</title>
        <authorList>
            <person name="Probst A.J."/>
            <person name="Ladd B."/>
            <person name="Jarett J.K."/>
            <person name="Geller-Mcgrath D.E."/>
            <person name="Sieber C.M.K."/>
            <person name="Emerson J.B."/>
            <person name="Anantharaman K."/>
            <person name="Thomas B.C."/>
            <person name="Malmstrom R."/>
            <person name="Stieglmeier M."/>
            <person name="Klingl A."/>
            <person name="Woyke T."/>
            <person name="Ryan C.M."/>
            <person name="Banfield J.F."/>
        </authorList>
    </citation>
    <scope>NUCLEOTIDE SEQUENCE [LARGE SCALE GENOMIC DNA]</scope>
</reference>
<feature type="domain" description="Alpha-D-phosphohexomutase alpha/beta/alpha" evidence="9">
    <location>
        <begin position="8"/>
        <end position="146"/>
    </location>
</feature>
<protein>
    <recommendedName>
        <fullName evidence="14">Phosphoglucomutase</fullName>
    </recommendedName>
</protein>
<dbReference type="Pfam" id="PF00408">
    <property type="entry name" value="PGM_PMM_IV"/>
    <property type="match status" value="1"/>
</dbReference>
<evidence type="ECO:0000259" key="11">
    <source>
        <dbReference type="Pfam" id="PF02880"/>
    </source>
</evidence>
<comment type="similarity">
    <text evidence="2 7">Belongs to the phosphohexose mutase family.</text>
</comment>
<evidence type="ECO:0000313" key="13">
    <source>
        <dbReference type="Proteomes" id="UP000229307"/>
    </source>
</evidence>
<dbReference type="Pfam" id="PF02880">
    <property type="entry name" value="PGM_PMM_III"/>
    <property type="match status" value="1"/>
</dbReference>
<proteinExistence type="inferred from homology"/>
<dbReference type="InterPro" id="IPR016066">
    <property type="entry name" value="A-D-PHexomutase_CS"/>
</dbReference>
<dbReference type="AlphaFoldDB" id="A0A2M7SA80"/>